<protein>
    <submittedName>
        <fullName evidence="1">Uncharacterized protein</fullName>
    </submittedName>
</protein>
<accession>A0A1G6YJT3</accession>
<sequence length="116" mass="12701">MTTASQIETIPGITLPLCPTGCTHAAAPIEHEIFLNPQTREIEVQHERTFGNAVCVSLVERVGRVGEYEVRFYVDEDEVKAMTTVAQLQELARDVSSATTWVAGIAESATLRLGTR</sequence>
<evidence type="ECO:0000313" key="2">
    <source>
        <dbReference type="Proteomes" id="UP000199034"/>
    </source>
</evidence>
<gene>
    <name evidence="1" type="ORF">SAMN05421872_11264</name>
</gene>
<dbReference type="EMBL" id="FMZM01000012">
    <property type="protein sequence ID" value="SDD90253.1"/>
    <property type="molecule type" value="Genomic_DNA"/>
</dbReference>
<dbReference type="STRING" id="1045774.SAMN05421872_11264"/>
<organism evidence="1 2">
    <name type="scientific">Nocardioides lianchengensis</name>
    <dbReference type="NCBI Taxonomy" id="1045774"/>
    <lineage>
        <taxon>Bacteria</taxon>
        <taxon>Bacillati</taxon>
        <taxon>Actinomycetota</taxon>
        <taxon>Actinomycetes</taxon>
        <taxon>Propionibacteriales</taxon>
        <taxon>Nocardioidaceae</taxon>
        <taxon>Nocardioides</taxon>
    </lineage>
</organism>
<dbReference type="AlphaFoldDB" id="A0A1G6YJT3"/>
<dbReference type="Proteomes" id="UP000199034">
    <property type="component" value="Unassembled WGS sequence"/>
</dbReference>
<evidence type="ECO:0000313" key="1">
    <source>
        <dbReference type="EMBL" id="SDD90253.1"/>
    </source>
</evidence>
<keyword evidence="2" id="KW-1185">Reference proteome</keyword>
<dbReference type="RefSeq" id="WP_090860086.1">
    <property type="nucleotide sequence ID" value="NZ_FMZM01000012.1"/>
</dbReference>
<proteinExistence type="predicted"/>
<name>A0A1G6YJT3_9ACTN</name>
<reference evidence="1 2" key="1">
    <citation type="submission" date="2016-10" db="EMBL/GenBank/DDBJ databases">
        <authorList>
            <person name="de Groot N.N."/>
        </authorList>
    </citation>
    <scope>NUCLEOTIDE SEQUENCE [LARGE SCALE GENOMIC DNA]</scope>
    <source>
        <strain evidence="1 2">CGMCC 4.6858</strain>
    </source>
</reference>